<protein>
    <submittedName>
        <fullName evidence="1">Uncharacterized protein</fullName>
    </submittedName>
</protein>
<keyword evidence="2" id="KW-1185">Reference proteome</keyword>
<dbReference type="RefSeq" id="WP_115578990.1">
    <property type="nucleotide sequence ID" value="NZ_NXLX01000008.1"/>
</dbReference>
<accession>A0A3D8J8X4</accession>
<dbReference type="EMBL" id="NXLX01000008">
    <property type="protein sequence ID" value="RDU73882.1"/>
    <property type="molecule type" value="Genomic_DNA"/>
</dbReference>
<reference evidence="1 2" key="1">
    <citation type="submission" date="2018-04" db="EMBL/GenBank/DDBJ databases">
        <title>Novel Campyloabacter and Helicobacter Species and Strains.</title>
        <authorList>
            <person name="Mannion A.J."/>
            <person name="Shen Z."/>
            <person name="Fox J.G."/>
        </authorList>
    </citation>
    <scope>NUCLEOTIDE SEQUENCE [LARGE SCALE GENOMIC DNA]</scope>
    <source>
        <strain evidence="1 2">MIT 04-9362</strain>
    </source>
</reference>
<comment type="caution">
    <text evidence="1">The sequence shown here is derived from an EMBL/GenBank/DDBJ whole genome shotgun (WGS) entry which is preliminary data.</text>
</comment>
<gene>
    <name evidence="1" type="ORF">CQA57_04245</name>
</gene>
<proteinExistence type="predicted"/>
<evidence type="ECO:0000313" key="2">
    <source>
        <dbReference type="Proteomes" id="UP000256695"/>
    </source>
</evidence>
<name>A0A3D8J8X4_9HELI</name>
<sequence length="72" mass="8628">MACRICPKIKKYDFFWIVFVCVAMWGVNKYQEHKAEVKKQVEKQQFLDLQKKCLFGDEVACKEAYHSESKNY</sequence>
<dbReference type="AlphaFoldDB" id="A0A3D8J8X4"/>
<dbReference type="Proteomes" id="UP000256695">
    <property type="component" value="Unassembled WGS sequence"/>
</dbReference>
<dbReference type="OrthoDB" id="5329265at2"/>
<evidence type="ECO:0000313" key="1">
    <source>
        <dbReference type="EMBL" id="RDU73882.1"/>
    </source>
</evidence>
<organism evidence="1 2">
    <name type="scientific">Helicobacter anseris</name>
    <dbReference type="NCBI Taxonomy" id="375926"/>
    <lineage>
        <taxon>Bacteria</taxon>
        <taxon>Pseudomonadati</taxon>
        <taxon>Campylobacterota</taxon>
        <taxon>Epsilonproteobacteria</taxon>
        <taxon>Campylobacterales</taxon>
        <taxon>Helicobacteraceae</taxon>
        <taxon>Helicobacter</taxon>
    </lineage>
</organism>